<dbReference type="SUPFAM" id="SSF53756">
    <property type="entry name" value="UDP-Glycosyltransferase/glycogen phosphorylase"/>
    <property type="match status" value="1"/>
</dbReference>
<dbReference type="InterPro" id="IPR028098">
    <property type="entry name" value="Glyco_trans_4-like_N"/>
</dbReference>
<evidence type="ECO:0000259" key="2">
    <source>
        <dbReference type="Pfam" id="PF13439"/>
    </source>
</evidence>
<dbReference type="EMBL" id="JBHTHY010000026">
    <property type="protein sequence ID" value="MFD0799551.1"/>
    <property type="molecule type" value="Genomic_DNA"/>
</dbReference>
<feature type="domain" description="Glycosyl transferase family 1" evidence="1">
    <location>
        <begin position="189"/>
        <end position="350"/>
    </location>
</feature>
<organism evidence="3 4">
    <name type="scientific">Maribacter chungangensis</name>
    <dbReference type="NCBI Taxonomy" id="1069117"/>
    <lineage>
        <taxon>Bacteria</taxon>
        <taxon>Pseudomonadati</taxon>
        <taxon>Bacteroidota</taxon>
        <taxon>Flavobacteriia</taxon>
        <taxon>Flavobacteriales</taxon>
        <taxon>Flavobacteriaceae</taxon>
        <taxon>Maribacter</taxon>
    </lineage>
</organism>
<dbReference type="InterPro" id="IPR001296">
    <property type="entry name" value="Glyco_trans_1"/>
</dbReference>
<comment type="caution">
    <text evidence="3">The sequence shown here is derived from an EMBL/GenBank/DDBJ whole genome shotgun (WGS) entry which is preliminary data.</text>
</comment>
<accession>A0ABW3B9F7</accession>
<gene>
    <name evidence="3" type="ORF">ACFQZJ_18925</name>
</gene>
<dbReference type="EC" id="2.4.-.-" evidence="3"/>
<dbReference type="Proteomes" id="UP001597012">
    <property type="component" value="Unassembled WGS sequence"/>
</dbReference>
<feature type="domain" description="Glycosyltransferase subfamily 4-like N-terminal" evidence="2">
    <location>
        <begin position="13"/>
        <end position="183"/>
    </location>
</feature>
<reference evidence="4" key="1">
    <citation type="journal article" date="2019" name="Int. J. Syst. Evol. Microbiol.">
        <title>The Global Catalogue of Microorganisms (GCM) 10K type strain sequencing project: providing services to taxonomists for standard genome sequencing and annotation.</title>
        <authorList>
            <consortium name="The Broad Institute Genomics Platform"/>
            <consortium name="The Broad Institute Genome Sequencing Center for Infectious Disease"/>
            <person name="Wu L."/>
            <person name="Ma J."/>
        </authorList>
    </citation>
    <scope>NUCLEOTIDE SEQUENCE [LARGE SCALE GENOMIC DNA]</scope>
    <source>
        <strain evidence="4">CCUG 61948</strain>
    </source>
</reference>
<evidence type="ECO:0000313" key="4">
    <source>
        <dbReference type="Proteomes" id="UP001597012"/>
    </source>
</evidence>
<proteinExistence type="predicted"/>
<dbReference type="RefSeq" id="WP_379936540.1">
    <property type="nucleotide sequence ID" value="NZ_JBHTHY010000026.1"/>
</dbReference>
<keyword evidence="3" id="KW-0328">Glycosyltransferase</keyword>
<sequence>MKIAILIYSLSGGGAERVVSYLLAYLQNKGMDVHLVLMNTTISYEIPKNIPIHYIETSKGGFENGFLKLIKLPWLAYKYAKLLRQLKITHSFALLTRPSYINILSRYFTTWKYKITISERSYPSMQYGYNNLQSKINNILIKKLYPKADQIICNSHGNANDLINNYNIAASKIEVVHNPVDIEKIDKIERKDAFFNDHYVNLVTVGRLDAGKNHQLLINAVVPFPKIRLYIIGAGNLKNTLNQLIQELKLEERVFLLGFDNNPYKYLKAADLFLFGSNHEGFPNVLLEAMACGLPIVSTNCKSGPDEIMELQQTKTDDIMLTDYGILSPVGDVALLQKALAHCLENPEFLSRSRVRVFERIQDFKREPILEAYTSHILS</sequence>
<protein>
    <submittedName>
        <fullName evidence="3">Glycosyltransferase</fullName>
        <ecNumber evidence="3">2.4.-.-</ecNumber>
    </submittedName>
</protein>
<keyword evidence="4" id="KW-1185">Reference proteome</keyword>
<dbReference type="CDD" id="cd03811">
    <property type="entry name" value="GT4_GT28_WabH-like"/>
    <property type="match status" value="1"/>
</dbReference>
<dbReference type="Pfam" id="PF13439">
    <property type="entry name" value="Glyco_transf_4"/>
    <property type="match status" value="1"/>
</dbReference>
<dbReference type="Gene3D" id="3.40.50.2000">
    <property type="entry name" value="Glycogen Phosphorylase B"/>
    <property type="match status" value="2"/>
</dbReference>
<dbReference type="Pfam" id="PF00534">
    <property type="entry name" value="Glycos_transf_1"/>
    <property type="match status" value="1"/>
</dbReference>
<keyword evidence="3" id="KW-0808">Transferase</keyword>
<evidence type="ECO:0000259" key="1">
    <source>
        <dbReference type="Pfam" id="PF00534"/>
    </source>
</evidence>
<dbReference type="PANTHER" id="PTHR12526">
    <property type="entry name" value="GLYCOSYLTRANSFERASE"/>
    <property type="match status" value="1"/>
</dbReference>
<dbReference type="PANTHER" id="PTHR12526:SF630">
    <property type="entry name" value="GLYCOSYLTRANSFERASE"/>
    <property type="match status" value="1"/>
</dbReference>
<dbReference type="GO" id="GO:0016757">
    <property type="term" value="F:glycosyltransferase activity"/>
    <property type="evidence" value="ECO:0007669"/>
    <property type="project" value="UniProtKB-KW"/>
</dbReference>
<name>A0ABW3B9F7_9FLAO</name>
<evidence type="ECO:0000313" key="3">
    <source>
        <dbReference type="EMBL" id="MFD0799551.1"/>
    </source>
</evidence>